<dbReference type="InterPro" id="IPR020562">
    <property type="entry name" value="PRibGlycinamide_synth_N"/>
</dbReference>
<evidence type="ECO:0000256" key="13">
    <source>
        <dbReference type="HAMAP-Rule" id="MF_00138"/>
    </source>
</evidence>
<organism evidence="16 17">
    <name type="scientific">Lacticaseibacillus thailandensis DSM 22698 = JCM 13996</name>
    <dbReference type="NCBI Taxonomy" id="1423810"/>
    <lineage>
        <taxon>Bacteria</taxon>
        <taxon>Bacillati</taxon>
        <taxon>Bacillota</taxon>
        <taxon>Bacilli</taxon>
        <taxon>Lactobacillales</taxon>
        <taxon>Lactobacillaceae</taxon>
        <taxon>Lacticaseibacillus</taxon>
    </lineage>
</organism>
<comment type="cofactor">
    <cofactor evidence="1">
        <name>Mn(2+)</name>
        <dbReference type="ChEBI" id="CHEBI:29035"/>
    </cofactor>
</comment>
<dbReference type="InterPro" id="IPR016185">
    <property type="entry name" value="PreATP-grasp_dom_sf"/>
</dbReference>
<dbReference type="InterPro" id="IPR011761">
    <property type="entry name" value="ATP-grasp"/>
</dbReference>
<keyword evidence="6 14" id="KW-0547">Nucleotide-binding</keyword>
<dbReference type="Pfam" id="PF02844">
    <property type="entry name" value="GARS_N"/>
    <property type="match status" value="1"/>
</dbReference>
<evidence type="ECO:0000256" key="11">
    <source>
        <dbReference type="ARBA" id="ARBA00042242"/>
    </source>
</evidence>
<proteinExistence type="inferred from homology"/>
<dbReference type="EMBL" id="AYZK01000001">
    <property type="protein sequence ID" value="KRM88360.1"/>
    <property type="molecule type" value="Genomic_DNA"/>
</dbReference>
<dbReference type="PANTHER" id="PTHR43472:SF1">
    <property type="entry name" value="PHOSPHORIBOSYLAMINE--GLYCINE LIGASE, CHLOROPLASTIC"/>
    <property type="match status" value="1"/>
</dbReference>
<dbReference type="InterPro" id="IPR013815">
    <property type="entry name" value="ATP_grasp_subdomain_1"/>
</dbReference>
<dbReference type="InterPro" id="IPR020561">
    <property type="entry name" value="PRibGlycinamid_synth_ATP-grasp"/>
</dbReference>
<gene>
    <name evidence="13" type="primary">purD</name>
    <name evidence="16" type="ORF">FD19_GL000654</name>
</gene>
<evidence type="ECO:0000256" key="14">
    <source>
        <dbReference type="PROSITE-ProRule" id="PRU00409"/>
    </source>
</evidence>
<dbReference type="AlphaFoldDB" id="A0A0R2C9I8"/>
<dbReference type="STRING" id="1423810.FD19_GL000654"/>
<comment type="similarity">
    <text evidence="10 13">Belongs to the GARS family.</text>
</comment>
<keyword evidence="5 13" id="KW-0436">Ligase</keyword>
<dbReference type="Proteomes" id="UP000051789">
    <property type="component" value="Unassembled WGS sequence"/>
</dbReference>
<dbReference type="InterPro" id="IPR020560">
    <property type="entry name" value="PRibGlycinamide_synth_C-dom"/>
</dbReference>
<dbReference type="Gene3D" id="3.90.600.10">
    <property type="entry name" value="Phosphoribosylglycinamide synthetase, C-terminal domain"/>
    <property type="match status" value="1"/>
</dbReference>
<dbReference type="GO" id="GO:0046872">
    <property type="term" value="F:metal ion binding"/>
    <property type="evidence" value="ECO:0007669"/>
    <property type="project" value="InterPro"/>
</dbReference>
<evidence type="ECO:0000256" key="12">
    <source>
        <dbReference type="ARBA" id="ARBA00042864"/>
    </source>
</evidence>
<evidence type="ECO:0000256" key="4">
    <source>
        <dbReference type="ARBA" id="ARBA00013255"/>
    </source>
</evidence>
<dbReference type="GO" id="GO:0006189">
    <property type="term" value="P:'de novo' IMP biosynthetic process"/>
    <property type="evidence" value="ECO:0007669"/>
    <property type="project" value="UniProtKB-UniRule"/>
</dbReference>
<keyword evidence="9" id="KW-0464">Manganese</keyword>
<dbReference type="PROSITE" id="PS50975">
    <property type="entry name" value="ATP_GRASP"/>
    <property type="match status" value="1"/>
</dbReference>
<dbReference type="SMART" id="SM01209">
    <property type="entry name" value="GARS_A"/>
    <property type="match status" value="1"/>
</dbReference>
<dbReference type="InterPro" id="IPR020559">
    <property type="entry name" value="PRibGlycinamide_synth_CS"/>
</dbReference>
<evidence type="ECO:0000256" key="5">
    <source>
        <dbReference type="ARBA" id="ARBA00022598"/>
    </source>
</evidence>
<comment type="caution">
    <text evidence="16">The sequence shown here is derived from an EMBL/GenBank/DDBJ whole genome shotgun (WGS) entry which is preliminary data.</text>
</comment>
<dbReference type="PROSITE" id="PS00184">
    <property type="entry name" value="GARS"/>
    <property type="match status" value="1"/>
</dbReference>
<dbReference type="InterPro" id="IPR037123">
    <property type="entry name" value="PRibGlycinamide_synth_C_sf"/>
</dbReference>
<comment type="cofactor">
    <cofactor evidence="2">
        <name>Mg(2+)</name>
        <dbReference type="ChEBI" id="CHEBI:18420"/>
    </cofactor>
</comment>
<evidence type="ECO:0000313" key="16">
    <source>
        <dbReference type="EMBL" id="KRM88360.1"/>
    </source>
</evidence>
<comment type="catalytic activity">
    <reaction evidence="13">
        <text>5-phospho-beta-D-ribosylamine + glycine + ATP = N(1)-(5-phospho-beta-D-ribosyl)glycinamide + ADP + phosphate + H(+)</text>
        <dbReference type="Rhea" id="RHEA:17453"/>
        <dbReference type="ChEBI" id="CHEBI:15378"/>
        <dbReference type="ChEBI" id="CHEBI:30616"/>
        <dbReference type="ChEBI" id="CHEBI:43474"/>
        <dbReference type="ChEBI" id="CHEBI:57305"/>
        <dbReference type="ChEBI" id="CHEBI:58681"/>
        <dbReference type="ChEBI" id="CHEBI:143788"/>
        <dbReference type="ChEBI" id="CHEBI:456216"/>
        <dbReference type="EC" id="6.3.4.13"/>
    </reaction>
</comment>
<reference evidence="16 17" key="1">
    <citation type="journal article" date="2015" name="Genome Announc.">
        <title>Expanding the biotechnology potential of lactobacilli through comparative genomics of 213 strains and associated genera.</title>
        <authorList>
            <person name="Sun Z."/>
            <person name="Harris H.M."/>
            <person name="McCann A."/>
            <person name="Guo C."/>
            <person name="Argimon S."/>
            <person name="Zhang W."/>
            <person name="Yang X."/>
            <person name="Jeffery I.B."/>
            <person name="Cooney J.C."/>
            <person name="Kagawa T.F."/>
            <person name="Liu W."/>
            <person name="Song Y."/>
            <person name="Salvetti E."/>
            <person name="Wrobel A."/>
            <person name="Rasinkangas P."/>
            <person name="Parkhill J."/>
            <person name="Rea M.C."/>
            <person name="O'Sullivan O."/>
            <person name="Ritari J."/>
            <person name="Douillard F.P."/>
            <person name="Paul Ross R."/>
            <person name="Yang R."/>
            <person name="Briner A.E."/>
            <person name="Felis G.E."/>
            <person name="de Vos W.M."/>
            <person name="Barrangou R."/>
            <person name="Klaenhammer T.R."/>
            <person name="Caufield P.W."/>
            <person name="Cui Y."/>
            <person name="Zhang H."/>
            <person name="O'Toole P.W."/>
        </authorList>
    </citation>
    <scope>NUCLEOTIDE SEQUENCE [LARGE SCALE GENOMIC DNA]</scope>
    <source>
        <strain evidence="16 17">DSM 22698</strain>
    </source>
</reference>
<keyword evidence="8 14" id="KW-0067">ATP-binding</keyword>
<dbReference type="PATRIC" id="fig|1423810.4.peg.671"/>
<evidence type="ECO:0000256" key="2">
    <source>
        <dbReference type="ARBA" id="ARBA00001946"/>
    </source>
</evidence>
<evidence type="ECO:0000256" key="6">
    <source>
        <dbReference type="ARBA" id="ARBA00022741"/>
    </source>
</evidence>
<dbReference type="SUPFAM" id="SSF56059">
    <property type="entry name" value="Glutathione synthetase ATP-binding domain-like"/>
    <property type="match status" value="1"/>
</dbReference>
<dbReference type="Gene3D" id="3.40.50.20">
    <property type="match status" value="1"/>
</dbReference>
<dbReference type="Gene3D" id="3.30.1490.20">
    <property type="entry name" value="ATP-grasp fold, A domain"/>
    <property type="match status" value="1"/>
</dbReference>
<name>A0A0R2C9I8_9LACO</name>
<evidence type="ECO:0000256" key="7">
    <source>
        <dbReference type="ARBA" id="ARBA00022755"/>
    </source>
</evidence>
<dbReference type="PANTHER" id="PTHR43472">
    <property type="entry name" value="PHOSPHORIBOSYLAMINE--GLYCINE LIGASE"/>
    <property type="match status" value="1"/>
</dbReference>
<dbReference type="Gene3D" id="3.30.470.20">
    <property type="entry name" value="ATP-grasp fold, B domain"/>
    <property type="match status" value="1"/>
</dbReference>
<dbReference type="SUPFAM" id="SSF52440">
    <property type="entry name" value="PreATP-grasp domain"/>
    <property type="match status" value="1"/>
</dbReference>
<evidence type="ECO:0000256" key="1">
    <source>
        <dbReference type="ARBA" id="ARBA00001936"/>
    </source>
</evidence>
<comment type="pathway">
    <text evidence="3 13">Purine metabolism; IMP biosynthesis via de novo pathway; N(1)-(5-phospho-D-ribosyl)glycinamide from 5-phospho-alpha-D-ribose 1-diphosphate: step 2/2.</text>
</comment>
<evidence type="ECO:0000256" key="9">
    <source>
        <dbReference type="ARBA" id="ARBA00023211"/>
    </source>
</evidence>
<dbReference type="Pfam" id="PF01071">
    <property type="entry name" value="GARS_A"/>
    <property type="match status" value="1"/>
</dbReference>
<keyword evidence="7 13" id="KW-0658">Purine biosynthesis</keyword>
<evidence type="ECO:0000259" key="15">
    <source>
        <dbReference type="PROSITE" id="PS50975"/>
    </source>
</evidence>
<evidence type="ECO:0000313" key="17">
    <source>
        <dbReference type="Proteomes" id="UP000051789"/>
    </source>
</evidence>
<dbReference type="GO" id="GO:0005524">
    <property type="term" value="F:ATP binding"/>
    <property type="evidence" value="ECO:0007669"/>
    <property type="project" value="UniProtKB-UniRule"/>
</dbReference>
<dbReference type="SMART" id="SM01210">
    <property type="entry name" value="GARS_C"/>
    <property type="match status" value="1"/>
</dbReference>
<feature type="domain" description="ATP-grasp" evidence="15">
    <location>
        <begin position="109"/>
        <end position="310"/>
    </location>
</feature>
<dbReference type="GO" id="GO:0004637">
    <property type="term" value="F:phosphoribosylamine-glycine ligase activity"/>
    <property type="evidence" value="ECO:0007669"/>
    <property type="project" value="UniProtKB-UniRule"/>
</dbReference>
<protein>
    <recommendedName>
        <fullName evidence="4 13">Phosphoribosylamine--glycine ligase</fullName>
        <ecNumber evidence="4 13">6.3.4.13</ecNumber>
    </recommendedName>
    <alternativeName>
        <fullName evidence="13">GARS</fullName>
    </alternativeName>
    <alternativeName>
        <fullName evidence="11 13">Glycinamide ribonucleotide synthetase</fullName>
    </alternativeName>
    <alternativeName>
        <fullName evidence="12 13">Phosphoribosylglycinamide synthetase</fullName>
    </alternativeName>
</protein>
<evidence type="ECO:0000256" key="3">
    <source>
        <dbReference type="ARBA" id="ARBA00005174"/>
    </source>
</evidence>
<sequence length="413" mass="44007">MVQNVLVIGSGARESALGVAFKRSPRVEHVYVAPGNEGMQLRGLEPVALDVLDFAGLVAFARKHVDLTFVGPEVPLVAGIVDYFTAAHLRIFGPHQALAQLEGSKAFAKDFMARHGIPTARAVLVHDADAARAQVRTMGVPVVLKADGLAAGKGVQIVTTTAAADQAIALVYQQQVDAPLLVEEYLRGEEASVMTLFAGQHWVMLPLSQDHKRRFNGDTGPNTGGMGAISPAPQFDATAVQQAQNIVTRTINGIHAEGLDGCGVLYTGLMFTAAGPRVLEYNMRLGDPETQVLLPQLTDDFFSVIMQLLDGQQPRLHLDGRTYCGVVLVHPGYPATSQPPVAVMTPLVASLNHWLPAAVRQVNGQWQSSGGRVVTVVGSGADARAAVRATYQLVAPWADALAYREDIGVHALQ</sequence>
<dbReference type="NCBIfam" id="TIGR00877">
    <property type="entry name" value="purD"/>
    <property type="match status" value="1"/>
</dbReference>
<dbReference type="InterPro" id="IPR011054">
    <property type="entry name" value="Rudment_hybrid_motif"/>
</dbReference>
<dbReference type="HAMAP" id="MF_00138">
    <property type="entry name" value="GARS"/>
    <property type="match status" value="1"/>
</dbReference>
<dbReference type="EC" id="6.3.4.13" evidence="4 13"/>
<keyword evidence="17" id="KW-1185">Reference proteome</keyword>
<evidence type="ECO:0000256" key="8">
    <source>
        <dbReference type="ARBA" id="ARBA00022840"/>
    </source>
</evidence>
<accession>A0A0R2C9I8</accession>
<dbReference type="Pfam" id="PF02843">
    <property type="entry name" value="GARS_C"/>
    <property type="match status" value="1"/>
</dbReference>
<evidence type="ECO:0000256" key="10">
    <source>
        <dbReference type="ARBA" id="ARBA00038345"/>
    </source>
</evidence>
<dbReference type="GO" id="GO:0009113">
    <property type="term" value="P:purine nucleobase biosynthetic process"/>
    <property type="evidence" value="ECO:0007669"/>
    <property type="project" value="InterPro"/>
</dbReference>
<dbReference type="SUPFAM" id="SSF51246">
    <property type="entry name" value="Rudiment single hybrid motif"/>
    <property type="match status" value="1"/>
</dbReference>
<dbReference type="UniPathway" id="UPA00074">
    <property type="reaction ID" value="UER00125"/>
</dbReference>
<dbReference type="InterPro" id="IPR000115">
    <property type="entry name" value="PRibGlycinamide_synth"/>
</dbReference>
<dbReference type="OrthoDB" id="9807240at2"/>